<dbReference type="PROSITE" id="PS51186">
    <property type="entry name" value="GNAT"/>
    <property type="match status" value="1"/>
</dbReference>
<dbReference type="InterPro" id="IPR016181">
    <property type="entry name" value="Acyl_CoA_acyltransferase"/>
</dbReference>
<dbReference type="Gene3D" id="3.40.630.30">
    <property type="match status" value="1"/>
</dbReference>
<accession>A0ABN7QBI6</accession>
<evidence type="ECO:0000313" key="4">
    <source>
        <dbReference type="EMBL" id="CAG2157971.1"/>
    </source>
</evidence>
<dbReference type="GO" id="GO:0050133">
    <property type="term" value="F:N6-hydroxylysine O-acetyltransferase activity"/>
    <property type="evidence" value="ECO:0007669"/>
    <property type="project" value="UniProtKB-EC"/>
</dbReference>
<dbReference type="PANTHER" id="PTHR31438:SF1">
    <property type="entry name" value="LYSINE N-ACYLTRANSFERASE C17G9.06C-RELATED"/>
    <property type="match status" value="1"/>
</dbReference>
<dbReference type="SUPFAM" id="SSF55729">
    <property type="entry name" value="Acyl-CoA N-acyltransferases (Nat)"/>
    <property type="match status" value="1"/>
</dbReference>
<dbReference type="EC" id="2.3.1.102" evidence="4"/>
<name>A0ABN7QBI6_9BURK</name>
<evidence type="ECO:0000256" key="1">
    <source>
        <dbReference type="ARBA" id="ARBA00004924"/>
    </source>
</evidence>
<reference evidence="4 5" key="1">
    <citation type="submission" date="2021-03" db="EMBL/GenBank/DDBJ databases">
        <authorList>
            <person name="Peeters C."/>
        </authorList>
    </citation>
    <scope>NUCLEOTIDE SEQUENCE [LARGE SCALE GENOMIC DNA]</scope>
    <source>
        <strain evidence="4 5">LMG 26411</strain>
    </source>
</reference>
<organism evidence="4 5">
    <name type="scientific">Cupriavidus numazuensis</name>
    <dbReference type="NCBI Taxonomy" id="221992"/>
    <lineage>
        <taxon>Bacteria</taxon>
        <taxon>Pseudomonadati</taxon>
        <taxon>Pseudomonadota</taxon>
        <taxon>Betaproteobacteria</taxon>
        <taxon>Burkholderiales</taxon>
        <taxon>Burkholderiaceae</taxon>
        <taxon>Cupriavidus</taxon>
    </lineage>
</organism>
<comment type="pathway">
    <text evidence="1">Siderophore biosynthesis.</text>
</comment>
<comment type="caution">
    <text evidence="4">The sequence shown here is derived from an EMBL/GenBank/DDBJ whole genome shotgun (WGS) entry which is preliminary data.</text>
</comment>
<dbReference type="InterPro" id="IPR019432">
    <property type="entry name" value="Acyltransferase_MbtK/IucB-like"/>
</dbReference>
<dbReference type="Pfam" id="PF13523">
    <property type="entry name" value="Acetyltransf_8"/>
    <property type="match status" value="1"/>
</dbReference>
<keyword evidence="5" id="KW-1185">Reference proteome</keyword>
<dbReference type="SMART" id="SM01006">
    <property type="entry name" value="AlcB"/>
    <property type="match status" value="1"/>
</dbReference>
<proteinExistence type="predicted"/>
<sequence>MRWQLPSPWLPAAREPFPLAYVQTGEHRHPLRPPKPQGVVYAREIPWLARTLTLRALDLEADLPLMHRWMNDPVVADFWQEEGDLAHQRAYLERIASDPHVTALIGSFDGDPFGYFEVYWASEDRIAPFCEAADYDRGWHVLVGEARYRGKPWLTAWMPSVSHYLFLDDCRTQRLVIEPRADNRKMRKSLSRCGYTLVKEFDFPHKRAVLGVLPRERFFSEALWLPQADAPAPGHGQQPVTLTAKDIPCKSMT</sequence>
<dbReference type="PANTHER" id="PTHR31438">
    <property type="entry name" value="LYSINE N-ACYLTRANSFERASE C17G9.06C-RELATED"/>
    <property type="match status" value="1"/>
</dbReference>
<dbReference type="Proteomes" id="UP000672657">
    <property type="component" value="Unassembled WGS sequence"/>
</dbReference>
<gene>
    <name evidence="4" type="primary">iucB</name>
    <name evidence="4" type="ORF">LMG26411_05784</name>
</gene>
<keyword evidence="4" id="KW-0012">Acyltransferase</keyword>
<dbReference type="InterPro" id="IPR000182">
    <property type="entry name" value="GNAT_dom"/>
</dbReference>
<dbReference type="EMBL" id="CAJPVI010000043">
    <property type="protein sequence ID" value="CAG2157971.1"/>
    <property type="molecule type" value="Genomic_DNA"/>
</dbReference>
<feature type="domain" description="N-acetyltransferase" evidence="3">
    <location>
        <begin position="52"/>
        <end position="216"/>
    </location>
</feature>
<keyword evidence="4" id="KW-0808">Transferase</keyword>
<evidence type="ECO:0000313" key="5">
    <source>
        <dbReference type="Proteomes" id="UP000672657"/>
    </source>
</evidence>
<protein>
    <submittedName>
        <fullName evidence="4">N(6)-hydroxylysine O-acetyltransferase</fullName>
        <ecNumber evidence="4">2.3.1.102</ecNumber>
    </submittedName>
</protein>
<evidence type="ECO:0000259" key="3">
    <source>
        <dbReference type="PROSITE" id="PS51186"/>
    </source>
</evidence>
<evidence type="ECO:0000256" key="2">
    <source>
        <dbReference type="ARBA" id="ARBA00023251"/>
    </source>
</evidence>
<keyword evidence="2" id="KW-0046">Antibiotic resistance</keyword>